<dbReference type="AlphaFoldDB" id="A0A286DBP7"/>
<evidence type="ECO:0000256" key="1">
    <source>
        <dbReference type="SAM" id="Phobius"/>
    </source>
</evidence>
<keyword evidence="4" id="KW-1185">Reference proteome</keyword>
<dbReference type="EMBL" id="OCND01000008">
    <property type="protein sequence ID" value="SOD56076.1"/>
    <property type="molecule type" value="Genomic_DNA"/>
</dbReference>
<keyword evidence="1" id="KW-0812">Transmembrane</keyword>
<dbReference type="Proteomes" id="UP000219374">
    <property type="component" value="Unassembled WGS sequence"/>
</dbReference>
<dbReference type="RefSeq" id="WP_097122959.1">
    <property type="nucleotide sequence ID" value="NZ_OCND01000008.1"/>
</dbReference>
<sequence length="211" mass="23673">MNAHAYPLPLAPWRLLLVLVLVAAPALASPPSVPAHDSPFAQIANEIERETPAGSIPPQLLLQDREDHAAYLRWQREFSRQSWEWHLRSTKLLMYVVLVIVFFGLFITYLQFTHDRRMTKRLRKAVGGAGAELDELPADNDPPDKAADSSTLKLGPAGLEITSQVIGLLVLGFSLAFFYFYVKDVYPMQELELKQQAKTVPAPSADTSEYR</sequence>
<organism evidence="3 4">
    <name type="scientific">Pseudoxanthomonas wuyuanensis</name>
    <dbReference type="NCBI Taxonomy" id="1073196"/>
    <lineage>
        <taxon>Bacteria</taxon>
        <taxon>Pseudomonadati</taxon>
        <taxon>Pseudomonadota</taxon>
        <taxon>Gammaproteobacteria</taxon>
        <taxon>Lysobacterales</taxon>
        <taxon>Lysobacteraceae</taxon>
        <taxon>Pseudoxanthomonas</taxon>
    </lineage>
</organism>
<feature type="chain" id="PRO_5012357566" description="Transmembrane protein" evidence="2">
    <location>
        <begin position="29"/>
        <end position="211"/>
    </location>
</feature>
<name>A0A286DBP7_9GAMM</name>
<reference evidence="3 4" key="1">
    <citation type="submission" date="2017-09" db="EMBL/GenBank/DDBJ databases">
        <authorList>
            <person name="Ehlers B."/>
            <person name="Leendertz F.H."/>
        </authorList>
    </citation>
    <scope>NUCLEOTIDE SEQUENCE [LARGE SCALE GENOMIC DNA]</scope>
    <source>
        <strain evidence="3 4">CGMCC 1.10978</strain>
    </source>
</reference>
<feature type="signal peptide" evidence="2">
    <location>
        <begin position="1"/>
        <end position="28"/>
    </location>
</feature>
<evidence type="ECO:0000256" key="2">
    <source>
        <dbReference type="SAM" id="SignalP"/>
    </source>
</evidence>
<feature type="transmembrane region" description="Helical" evidence="1">
    <location>
        <begin position="92"/>
        <end position="112"/>
    </location>
</feature>
<proteinExistence type="predicted"/>
<feature type="transmembrane region" description="Helical" evidence="1">
    <location>
        <begin position="161"/>
        <end position="182"/>
    </location>
</feature>
<gene>
    <name evidence="3" type="ORF">SAMN06296416_108163</name>
</gene>
<evidence type="ECO:0008006" key="5">
    <source>
        <dbReference type="Google" id="ProtNLM"/>
    </source>
</evidence>
<keyword evidence="2" id="KW-0732">Signal</keyword>
<accession>A0A286DBP7</accession>
<evidence type="ECO:0000313" key="4">
    <source>
        <dbReference type="Proteomes" id="UP000219374"/>
    </source>
</evidence>
<keyword evidence="1" id="KW-0472">Membrane</keyword>
<keyword evidence="1" id="KW-1133">Transmembrane helix</keyword>
<protein>
    <recommendedName>
        <fullName evidence="5">Transmembrane protein</fullName>
    </recommendedName>
</protein>
<evidence type="ECO:0000313" key="3">
    <source>
        <dbReference type="EMBL" id="SOD56076.1"/>
    </source>
</evidence>